<feature type="compositionally biased region" description="Polar residues" evidence="3">
    <location>
        <begin position="445"/>
        <end position="460"/>
    </location>
</feature>
<dbReference type="STRING" id="90262.A0A1X2IDI4"/>
<gene>
    <name evidence="6" type="ORF">BCR42DRAFT_63585</name>
</gene>
<dbReference type="PANTHER" id="PTHR45929">
    <property type="entry name" value="JAK PATHWAY SIGNAL TRANSDUCTION ADAPTOR MOLECULE"/>
    <property type="match status" value="1"/>
</dbReference>
<dbReference type="GO" id="GO:0005737">
    <property type="term" value="C:cytoplasm"/>
    <property type="evidence" value="ECO:0007669"/>
    <property type="project" value="InterPro"/>
</dbReference>
<dbReference type="InterPro" id="IPR036028">
    <property type="entry name" value="SH3-like_dom_sf"/>
</dbReference>
<dbReference type="Pfam" id="PF00018">
    <property type="entry name" value="SH3_1"/>
    <property type="match status" value="1"/>
</dbReference>
<dbReference type="PRINTS" id="PR00452">
    <property type="entry name" value="SH3DOMAIN"/>
</dbReference>
<dbReference type="OrthoDB" id="14167at2759"/>
<keyword evidence="7" id="KW-1185">Reference proteome</keyword>
<dbReference type="Proteomes" id="UP000193560">
    <property type="component" value="Unassembled WGS sequence"/>
</dbReference>
<proteinExistence type="predicted"/>
<dbReference type="CDD" id="cd00174">
    <property type="entry name" value="SH3"/>
    <property type="match status" value="1"/>
</dbReference>
<dbReference type="InterPro" id="IPR027267">
    <property type="entry name" value="AH/BAR_dom_sf"/>
</dbReference>
<reference evidence="6 7" key="1">
    <citation type="submission" date="2016-07" db="EMBL/GenBank/DDBJ databases">
        <title>Pervasive Adenine N6-methylation of Active Genes in Fungi.</title>
        <authorList>
            <consortium name="DOE Joint Genome Institute"/>
            <person name="Mondo S.J."/>
            <person name="Dannebaum R.O."/>
            <person name="Kuo R.C."/>
            <person name="Labutti K."/>
            <person name="Haridas S."/>
            <person name="Kuo A."/>
            <person name="Salamov A."/>
            <person name="Ahrendt S.R."/>
            <person name="Lipzen A."/>
            <person name="Sullivan W."/>
            <person name="Andreopoulos W.B."/>
            <person name="Clum A."/>
            <person name="Lindquist E."/>
            <person name="Daum C."/>
            <person name="Ramamoorthy G.K."/>
            <person name="Gryganskyi A."/>
            <person name="Culley D."/>
            <person name="Magnuson J.K."/>
            <person name="James T.Y."/>
            <person name="O'Malley M.A."/>
            <person name="Stajich J.E."/>
            <person name="Spatafora J.W."/>
            <person name="Visel A."/>
            <person name="Grigoriev I.V."/>
        </authorList>
    </citation>
    <scope>NUCLEOTIDE SEQUENCE [LARGE SCALE GENOMIC DNA]</scope>
    <source>
        <strain evidence="6 7">NRRL 1336</strain>
    </source>
</reference>
<dbReference type="InterPro" id="IPR004148">
    <property type="entry name" value="BAR_dom"/>
</dbReference>
<dbReference type="Gene3D" id="2.30.30.40">
    <property type="entry name" value="SH3 Domains"/>
    <property type="match status" value="1"/>
</dbReference>
<feature type="region of interest" description="Disordered" evidence="3">
    <location>
        <begin position="180"/>
        <end position="217"/>
    </location>
</feature>
<keyword evidence="1 2" id="KW-0728">SH3 domain</keyword>
<feature type="domain" description="SH3" evidence="4">
    <location>
        <begin position="220"/>
        <end position="284"/>
    </location>
</feature>
<comment type="caution">
    <text evidence="6">The sequence shown here is derived from an EMBL/GenBank/DDBJ whole genome shotgun (WGS) entry which is preliminary data.</text>
</comment>
<dbReference type="SUPFAM" id="SSF50044">
    <property type="entry name" value="SH3-domain"/>
    <property type="match status" value="1"/>
</dbReference>
<name>A0A1X2IDI4_9FUNG</name>
<feature type="compositionally biased region" description="Low complexity" evidence="3">
    <location>
        <begin position="323"/>
        <end position="333"/>
    </location>
</feature>
<evidence type="ECO:0000313" key="6">
    <source>
        <dbReference type="EMBL" id="ORZ14204.1"/>
    </source>
</evidence>
<evidence type="ECO:0000256" key="3">
    <source>
        <dbReference type="SAM" id="MobiDB-lite"/>
    </source>
</evidence>
<dbReference type="EMBL" id="MCGE01000015">
    <property type="protein sequence ID" value="ORZ14204.1"/>
    <property type="molecule type" value="Genomic_DNA"/>
</dbReference>
<dbReference type="SMART" id="SM00326">
    <property type="entry name" value="SH3"/>
    <property type="match status" value="1"/>
</dbReference>
<evidence type="ECO:0000256" key="1">
    <source>
        <dbReference type="ARBA" id="ARBA00022443"/>
    </source>
</evidence>
<feature type="region of interest" description="Disordered" evidence="3">
    <location>
        <begin position="348"/>
        <end position="460"/>
    </location>
</feature>
<sequence>MRHTMELAIQHIHKNKITSDNGRKRSPMGAYGESLVAHAGMFLRDSVNWNMLTSFGLGERRISEAEDRFADHIKDNYVVILQQSGQSFKEYLTLCRKLESRRLDYDAKYNRLQKAKKESPDSEQSVQSAKVKYEETEVDVVQCMISLQETETEHCDALRSMLEAQLCYHKEAVRILENVKKGWDQEPPTEQAAAPTSNNPTMDDGGDDTKDNCSGTIDAINPRQQRALYDHIQDHDDELTFHVNDIITVLHEVDDAWWFGEISDSNNNKSRGIFPVNYTEPYANRKSSNSNSSSISKEEADIAKLKDDIDQGKIIGPSDDSSKSFNKNNDNNKQTQGTTIATADLSSITSPQASSPLPNQSSSSLVSVQSKATTATSTSTSKKRSSAQQPPPPPPHASSMIPETTQQPQQPQQQQQQQQQQKPQQQQQKQPLIPPAATAPMKPQSPDSIQNTSPTPTNRK</sequence>
<organism evidence="6 7">
    <name type="scientific">Absidia repens</name>
    <dbReference type="NCBI Taxonomy" id="90262"/>
    <lineage>
        <taxon>Eukaryota</taxon>
        <taxon>Fungi</taxon>
        <taxon>Fungi incertae sedis</taxon>
        <taxon>Mucoromycota</taxon>
        <taxon>Mucoromycotina</taxon>
        <taxon>Mucoromycetes</taxon>
        <taxon>Mucorales</taxon>
        <taxon>Cunninghamellaceae</taxon>
        <taxon>Absidia</taxon>
    </lineage>
</organism>
<feature type="compositionally biased region" description="Low complexity" evidence="3">
    <location>
        <begin position="406"/>
        <end position="431"/>
    </location>
</feature>
<feature type="region of interest" description="Disordered" evidence="3">
    <location>
        <begin position="308"/>
        <end position="336"/>
    </location>
</feature>
<dbReference type="Gene3D" id="1.20.1270.60">
    <property type="entry name" value="Arfaptin homology (AH) domain/BAR domain"/>
    <property type="match status" value="1"/>
</dbReference>
<feature type="domain" description="BAR" evidence="5">
    <location>
        <begin position="1"/>
        <end position="192"/>
    </location>
</feature>
<protein>
    <recommendedName>
        <fullName evidence="8">SH3 domain-containing protein</fullName>
    </recommendedName>
</protein>
<dbReference type="InterPro" id="IPR050670">
    <property type="entry name" value="STAM"/>
</dbReference>
<evidence type="ECO:0000256" key="2">
    <source>
        <dbReference type="PROSITE-ProRule" id="PRU00192"/>
    </source>
</evidence>
<dbReference type="InterPro" id="IPR001452">
    <property type="entry name" value="SH3_domain"/>
</dbReference>
<evidence type="ECO:0000259" key="4">
    <source>
        <dbReference type="PROSITE" id="PS50002"/>
    </source>
</evidence>
<dbReference type="PROSITE" id="PS50002">
    <property type="entry name" value="SH3"/>
    <property type="match status" value="1"/>
</dbReference>
<feature type="compositionally biased region" description="Low complexity" evidence="3">
    <location>
        <begin position="350"/>
        <end position="380"/>
    </location>
</feature>
<dbReference type="SUPFAM" id="SSF103657">
    <property type="entry name" value="BAR/IMD domain-like"/>
    <property type="match status" value="1"/>
</dbReference>
<accession>A0A1X2IDI4</accession>
<evidence type="ECO:0008006" key="8">
    <source>
        <dbReference type="Google" id="ProtNLM"/>
    </source>
</evidence>
<dbReference type="PROSITE" id="PS51021">
    <property type="entry name" value="BAR"/>
    <property type="match status" value="1"/>
</dbReference>
<evidence type="ECO:0000313" key="7">
    <source>
        <dbReference type="Proteomes" id="UP000193560"/>
    </source>
</evidence>
<dbReference type="PANTHER" id="PTHR45929:SF7">
    <property type="entry name" value="LAS SEVENTEEN-BINDING PROTEIN 1"/>
    <property type="match status" value="1"/>
</dbReference>
<dbReference type="Pfam" id="PF03114">
    <property type="entry name" value="BAR"/>
    <property type="match status" value="1"/>
</dbReference>
<feature type="region of interest" description="Disordered" evidence="3">
    <location>
        <begin position="280"/>
        <end position="299"/>
    </location>
</feature>
<evidence type="ECO:0000259" key="5">
    <source>
        <dbReference type="PROSITE" id="PS51021"/>
    </source>
</evidence>
<dbReference type="AlphaFoldDB" id="A0A1X2IDI4"/>